<organism evidence="1 2">
    <name type="scientific">Paraburkholderia phymatum</name>
    <dbReference type="NCBI Taxonomy" id="148447"/>
    <lineage>
        <taxon>Bacteria</taxon>
        <taxon>Pseudomonadati</taxon>
        <taxon>Pseudomonadota</taxon>
        <taxon>Betaproteobacteria</taxon>
        <taxon>Burkholderiales</taxon>
        <taxon>Burkholderiaceae</taxon>
        <taxon>Paraburkholderia</taxon>
    </lineage>
</organism>
<sequence>MTSSIRGLLMNETPQAIVERTQRPFAPATLEEARDALIYVSPDCDRNEWFGIGAALYNEFGDAAFDLFDSWSQGVVDPDRYDHHGTRVTWRSIKGTSSSNPKTFATIARLARDGGWSPQISGEAPSAEELIRRNRDRAKRQAAEALKAAERQAKVAESAKRQWGDALECGVDGHPYLVCKRIAPCGARVGTWARRDPTTGEVRTIENALLIRIRDAAGETRMLQAIFDGSDNFLGRSKDFSPGGQLRGNFFTIGQPQSVDGKPVVLICEGFATAVSLHIATKHAVVGALSAGNLEPVAAALRTMDKLREAILVFCADNDRWTAGNPGLKSACAAAAAFHGKLAVPQFDASHDDRRPTDFNDLAMLEGVDAVREAIEQASAPAVDEDDEELEAPLAQWAVDKTQEVLGQAQSAANVALEGQPQASEGADDEYADLVDNSYFKLLGYNRNDFYAFDKARGQIKSFTSREAGSMSGLIDLAPLNWWEMHFPKGKENAVNKDAALNFLVQNCKALDIYDNGRTRGRGAWIDQVRVVLHHGDCLSVDGVRTGVTDIVSRYVYELDIALPRPADEVLSDEDGARIFNIARRFRWTKPGSAALLAGFVMLAPLCGALRWRPHVWLTGGAGCGKSTVLNEFVHPLMNGYDLFAQGNSSEAGIRQKLKGDARPVLFDESESNEEGDIRRIQNVLSLIRQASTESEAQTLKGTAGGESMSFHIRSMFCLASIQVAIKHQADDERLAVLSLRPKRDEANAAESWKALKAELYEIKRDPTIAARLMRRALTLLPVIQKNIEVFTEVAATRFGSQRDGDQYGTLLAGAWALLTREPASRSDAEQMIDGFEWSDRFDEDDPAQVENTTLTTFFGLPVKVHSEQATLYDLVRVALDRVDEDTPLHVGKAEARTILAQHGVNAHADKGFVYIGTGGAFPTRDELLRGTPIASGFEGLLAQVPGNFMPKEYDEKSGRERRVKKSFGNQNSRHCIGFPLNMIITD</sequence>
<comment type="caution">
    <text evidence="1">The sequence shown here is derived from an EMBL/GenBank/DDBJ whole genome shotgun (WGS) entry which is preliminary data.</text>
</comment>
<gene>
    <name evidence="1" type="ORF">AB4Y32_23990</name>
</gene>
<accession>A0ACC6U5I5</accession>
<keyword evidence="2" id="KW-1185">Reference proteome</keyword>
<evidence type="ECO:0000313" key="1">
    <source>
        <dbReference type="EMBL" id="MEX3934811.1"/>
    </source>
</evidence>
<dbReference type="EMBL" id="JBFRCH010000015">
    <property type="protein sequence ID" value="MEX3934811.1"/>
    <property type="molecule type" value="Genomic_DNA"/>
</dbReference>
<dbReference type="Proteomes" id="UP001558850">
    <property type="component" value="Unassembled WGS sequence"/>
</dbReference>
<protein>
    <submittedName>
        <fullName evidence="1">PriCT-2 domain-containing protein</fullName>
    </submittedName>
</protein>
<reference evidence="1" key="1">
    <citation type="submission" date="2024-07" db="EMBL/GenBank/DDBJ databases">
        <title>A survey of Mimosa microsymbionts across Brazilian biomes reveals a high diversity of Paraburkholderia nodulating endemic species, but also that Cupriavidus is common as a symbiont of widespread species.</title>
        <authorList>
            <person name="Rouws L."/>
            <person name="Barauna A."/>
            <person name="Beukes C."/>
            <person name="Rouws J.R.C."/>
            <person name="De Faria S.M."/>
            <person name="Gross E."/>
            <person name="Bueno Dos Reis Junior F."/>
            <person name="Simon M.F."/>
            <person name="Maluk M."/>
            <person name="Odee D.W."/>
            <person name="Kenicer G."/>
            <person name="Young J.P.W."/>
            <person name="Reis V.M."/>
            <person name="Zilli J."/>
            <person name="James E.K."/>
        </authorList>
    </citation>
    <scope>NUCLEOTIDE SEQUENCE</scope>
    <source>
        <strain evidence="1">EG181B</strain>
    </source>
</reference>
<name>A0ACC6U5I5_9BURK</name>
<proteinExistence type="predicted"/>
<evidence type="ECO:0000313" key="2">
    <source>
        <dbReference type="Proteomes" id="UP001558850"/>
    </source>
</evidence>